<dbReference type="InterPro" id="IPR000938">
    <property type="entry name" value="CAP-Gly_domain"/>
</dbReference>
<proteinExistence type="predicted"/>
<protein>
    <recommendedName>
        <fullName evidence="3">CAP-Gly domain-containing protein</fullName>
    </recommendedName>
</protein>
<dbReference type="Proteomes" id="UP000750334">
    <property type="component" value="Unassembled WGS sequence"/>
</dbReference>
<evidence type="ECO:0000313" key="4">
    <source>
        <dbReference type="EMBL" id="KAG0668325.1"/>
    </source>
</evidence>
<dbReference type="PROSITE" id="PS50245">
    <property type="entry name" value="CAP_GLY_2"/>
    <property type="match status" value="1"/>
</dbReference>
<dbReference type="Pfam" id="PF01302">
    <property type="entry name" value="CAP_GLY"/>
    <property type="match status" value="1"/>
</dbReference>
<dbReference type="SMART" id="SM01052">
    <property type="entry name" value="CAP_GLY"/>
    <property type="match status" value="1"/>
</dbReference>
<dbReference type="PROSITE" id="PS00845">
    <property type="entry name" value="CAP_GLY_1"/>
    <property type="match status" value="1"/>
</dbReference>
<dbReference type="OrthoDB" id="2130750at2759"/>
<reference evidence="4 5" key="1">
    <citation type="submission" date="2020-11" db="EMBL/GenBank/DDBJ databases">
        <title>Kefir isolates.</title>
        <authorList>
            <person name="Marcisauskas S."/>
            <person name="Kim Y."/>
            <person name="Blasche S."/>
        </authorList>
    </citation>
    <scope>NUCLEOTIDE SEQUENCE [LARGE SCALE GENOMIC DNA]</scope>
    <source>
        <strain evidence="4 5">OG2</strain>
    </source>
</reference>
<accession>A0A9P6WBE2</accession>
<feature type="region of interest" description="Disordered" evidence="2">
    <location>
        <begin position="121"/>
        <end position="145"/>
    </location>
</feature>
<dbReference type="EMBL" id="PUHR01000071">
    <property type="protein sequence ID" value="KAG0668325.1"/>
    <property type="molecule type" value="Genomic_DNA"/>
</dbReference>
<feature type="domain" description="CAP-Gly" evidence="3">
    <location>
        <begin position="26"/>
        <end position="69"/>
    </location>
</feature>
<sequence length="418" mass="48388">MQTYQDKIDSFIQIPNIGRGKIKYIGPVNDKKGYFVGVDLLANIGKNDGSFMGIRYFNTVYPQSGLFIQFPKVAHLVEQASKNAIDTVPRRNISETIQYTRSATPPTPVRSMRMSNNVNKMTPDLRYNNKESPIEKHSPPNNEEENDVSMEIDEFSSSVMIDQPVQSPQRTVTNVTNMTTNNDAKLQKCLETIKMQEQTIAKYEALLNEQRLVLEEIQPVMDACEQKSIILEKERNELQQNLTEQQTLQERQKLDFIKEQQELLTAVDKLNEEIKEHSNNAISANTEIDMKEVEELRNYKKEMETARIKWNKEKEQLRMHNESLSKEYTELNKELMKLSAEPQPTQINNNNNDEIERLNKQVDRLEQQLSETRKQLKRSQVVPTDTSNKEQDSSLLCVLCEKTGHDQLHCPSQYSSTQ</sequence>
<organism evidence="4 5">
    <name type="scientific">Maudiozyma exigua</name>
    <name type="common">Yeast</name>
    <name type="synonym">Kazachstania exigua</name>
    <dbReference type="NCBI Taxonomy" id="34358"/>
    <lineage>
        <taxon>Eukaryota</taxon>
        <taxon>Fungi</taxon>
        <taxon>Dikarya</taxon>
        <taxon>Ascomycota</taxon>
        <taxon>Saccharomycotina</taxon>
        <taxon>Saccharomycetes</taxon>
        <taxon>Saccharomycetales</taxon>
        <taxon>Saccharomycetaceae</taxon>
        <taxon>Maudiozyma</taxon>
    </lineage>
</organism>
<dbReference type="AlphaFoldDB" id="A0A9P6WBE2"/>
<feature type="coiled-coil region" evidence="1">
    <location>
        <begin position="186"/>
        <end position="382"/>
    </location>
</feature>
<feature type="compositionally biased region" description="Basic and acidic residues" evidence="2">
    <location>
        <begin position="127"/>
        <end position="138"/>
    </location>
</feature>
<dbReference type="Gene3D" id="2.30.30.190">
    <property type="entry name" value="CAP Gly-rich-like domain"/>
    <property type="match status" value="1"/>
</dbReference>
<keyword evidence="1" id="KW-0175">Coiled coil</keyword>
<evidence type="ECO:0000256" key="1">
    <source>
        <dbReference type="SAM" id="Coils"/>
    </source>
</evidence>
<name>A0A9P6WBE2_MAUEX</name>
<evidence type="ECO:0000313" key="5">
    <source>
        <dbReference type="Proteomes" id="UP000750334"/>
    </source>
</evidence>
<keyword evidence="5" id="KW-1185">Reference proteome</keyword>
<dbReference type="SUPFAM" id="SSF74924">
    <property type="entry name" value="Cap-Gly domain"/>
    <property type="match status" value="1"/>
</dbReference>
<comment type="caution">
    <text evidence="4">The sequence shown here is derived from an EMBL/GenBank/DDBJ whole genome shotgun (WGS) entry which is preliminary data.</text>
</comment>
<gene>
    <name evidence="4" type="ORF">C6P45_004833</name>
</gene>
<evidence type="ECO:0000256" key="2">
    <source>
        <dbReference type="SAM" id="MobiDB-lite"/>
    </source>
</evidence>
<dbReference type="InterPro" id="IPR036859">
    <property type="entry name" value="CAP-Gly_dom_sf"/>
</dbReference>
<evidence type="ECO:0000259" key="3">
    <source>
        <dbReference type="PROSITE" id="PS50245"/>
    </source>
</evidence>